<feature type="chain" id="PRO_5015008472" description="DUF4391 domain-containing protein" evidence="1">
    <location>
        <begin position="24"/>
        <end position="236"/>
    </location>
</feature>
<feature type="signal peptide" evidence="1">
    <location>
        <begin position="1"/>
        <end position="23"/>
    </location>
</feature>
<sequence>MTVAACGSISMLTLGFAPNTAIAAEKSRFPKAAFVGKDPLSSKLRQRFVSDIESITLLGLLRPSNTGMASGRLGEILVLGLRLNTTDAPKSVIDRIAAQRKGGILFVCVRESTDENGETHEECALAIRRSVPVKPGHIPQFKVHVSEWMDPESVHITLHGADMDELWDSLGAQVILRDEDGTDLDARLAVHDRIAKLEAEEVKLVRDHQRARTTSQRNEVYAQLHKVRTQLEKLRG</sequence>
<dbReference type="Proteomes" id="UP000235050">
    <property type="component" value="Unassembled WGS sequence"/>
</dbReference>
<protein>
    <recommendedName>
        <fullName evidence="4">DUF4391 domain-containing protein</fullName>
    </recommendedName>
</protein>
<name>A0A2N5JBH8_9BIFI</name>
<keyword evidence="3" id="KW-1185">Reference proteome</keyword>
<dbReference type="OrthoDB" id="3237262at2"/>
<comment type="caution">
    <text evidence="2">The sequence shown here is derived from an EMBL/GenBank/DDBJ whole genome shotgun (WGS) entry which is preliminary data.</text>
</comment>
<dbReference type="AlphaFoldDB" id="A0A2N5JBH8"/>
<dbReference type="InterPro" id="IPR025503">
    <property type="entry name" value="DUF4391"/>
</dbReference>
<evidence type="ECO:0000256" key="1">
    <source>
        <dbReference type="SAM" id="SignalP"/>
    </source>
</evidence>
<proteinExistence type="predicted"/>
<evidence type="ECO:0000313" key="2">
    <source>
        <dbReference type="EMBL" id="PLS31570.1"/>
    </source>
</evidence>
<dbReference type="EMBL" id="NMWU01000008">
    <property type="protein sequence ID" value="PLS31570.1"/>
    <property type="molecule type" value="Genomic_DNA"/>
</dbReference>
<organism evidence="2 3">
    <name type="scientific">Bifidobacterium margollesii</name>
    <dbReference type="NCBI Taxonomy" id="2020964"/>
    <lineage>
        <taxon>Bacteria</taxon>
        <taxon>Bacillati</taxon>
        <taxon>Actinomycetota</taxon>
        <taxon>Actinomycetes</taxon>
        <taxon>Bifidobacteriales</taxon>
        <taxon>Bifidobacteriaceae</taxon>
        <taxon>Bifidobacterium</taxon>
    </lineage>
</organism>
<gene>
    <name evidence="2" type="ORF">Uis1B_0561</name>
</gene>
<evidence type="ECO:0008006" key="4">
    <source>
        <dbReference type="Google" id="ProtNLM"/>
    </source>
</evidence>
<accession>A0A2N5JBH8</accession>
<keyword evidence="1" id="KW-0732">Signal</keyword>
<evidence type="ECO:0000313" key="3">
    <source>
        <dbReference type="Proteomes" id="UP000235050"/>
    </source>
</evidence>
<reference evidence="2 3" key="1">
    <citation type="submission" date="2017-07" db="EMBL/GenBank/DDBJ databases">
        <title>Bifidobacterium novel species.</title>
        <authorList>
            <person name="Lugli G.A."/>
            <person name="Milani C."/>
            <person name="Duranti S."/>
            <person name="Mangifesta M."/>
        </authorList>
    </citation>
    <scope>NUCLEOTIDE SEQUENCE [LARGE SCALE GENOMIC DNA]</scope>
    <source>
        <strain evidence="3">Uis1B</strain>
    </source>
</reference>
<dbReference type="RefSeq" id="WP_101615396.1">
    <property type="nucleotide sequence ID" value="NZ_NMWU01000008.1"/>
</dbReference>
<dbReference type="Pfam" id="PF14335">
    <property type="entry name" value="DUF4391"/>
    <property type="match status" value="1"/>
</dbReference>